<evidence type="ECO:0000313" key="4">
    <source>
        <dbReference type="EMBL" id="TGE37903.1"/>
    </source>
</evidence>
<dbReference type="PANTHER" id="PTHR32089:SF112">
    <property type="entry name" value="LYSOZYME-LIKE PROTEIN-RELATED"/>
    <property type="match status" value="1"/>
</dbReference>
<evidence type="ECO:0000256" key="1">
    <source>
        <dbReference type="ARBA" id="ARBA00023224"/>
    </source>
</evidence>
<dbReference type="GO" id="GO:0016020">
    <property type="term" value="C:membrane"/>
    <property type="evidence" value="ECO:0007669"/>
    <property type="project" value="InterPro"/>
</dbReference>
<dbReference type="OrthoDB" id="3192at2"/>
<proteinExistence type="predicted"/>
<evidence type="ECO:0000313" key="5">
    <source>
        <dbReference type="Proteomes" id="UP000298460"/>
    </source>
</evidence>
<evidence type="ECO:0000259" key="3">
    <source>
        <dbReference type="PROSITE" id="PS50111"/>
    </source>
</evidence>
<dbReference type="PROSITE" id="PS50111">
    <property type="entry name" value="CHEMOTAXIS_TRANSDUC_2"/>
    <property type="match status" value="1"/>
</dbReference>
<organism evidence="4 5">
    <name type="scientific">Desulfosporosinus fructosivorans</name>
    <dbReference type="NCBI Taxonomy" id="2018669"/>
    <lineage>
        <taxon>Bacteria</taxon>
        <taxon>Bacillati</taxon>
        <taxon>Bacillota</taxon>
        <taxon>Clostridia</taxon>
        <taxon>Eubacteriales</taxon>
        <taxon>Desulfitobacteriaceae</taxon>
        <taxon>Desulfosporosinus</taxon>
    </lineage>
</organism>
<accession>A0A4Z0R710</accession>
<name>A0A4Z0R710_9FIRM</name>
<dbReference type="GO" id="GO:0007165">
    <property type="term" value="P:signal transduction"/>
    <property type="evidence" value="ECO:0007669"/>
    <property type="project" value="UniProtKB-KW"/>
</dbReference>
<dbReference type="InterPro" id="IPR008599">
    <property type="entry name" value="Diacid_rec"/>
</dbReference>
<dbReference type="Pfam" id="PF00015">
    <property type="entry name" value="MCPsignal"/>
    <property type="match status" value="1"/>
</dbReference>
<dbReference type="SUPFAM" id="SSF58104">
    <property type="entry name" value="Methyl-accepting chemotaxis protein (MCP) signaling domain"/>
    <property type="match status" value="1"/>
</dbReference>
<keyword evidence="1 2" id="KW-0807">Transducer</keyword>
<protein>
    <submittedName>
        <fullName evidence="4">Chemotaxis protein</fullName>
    </submittedName>
</protein>
<dbReference type="AlphaFoldDB" id="A0A4Z0R710"/>
<reference evidence="4 5" key="1">
    <citation type="submission" date="2019-03" db="EMBL/GenBank/DDBJ databases">
        <title>Draft Genome Sequence of Desulfosporosinus fructosivorans Strain 63.6F, Isolated from Marine Sediment in the Baltic Sea.</title>
        <authorList>
            <person name="Hausmann B."/>
            <person name="Vandieken V."/>
            <person name="Pjevac P."/>
            <person name="Schreck K."/>
            <person name="Herbold C.W."/>
            <person name="Loy A."/>
        </authorList>
    </citation>
    <scope>NUCLEOTIDE SEQUENCE [LARGE SCALE GENOMIC DNA]</scope>
    <source>
        <strain evidence="4 5">63.6F</strain>
    </source>
</reference>
<dbReference type="SMART" id="SM00283">
    <property type="entry name" value="MA"/>
    <property type="match status" value="1"/>
</dbReference>
<sequence>MALKLSDSVSQKIVDFIYGNSGYHGIVCDDSGKIIADSNSAQSRIGIQHKGSTEILTNGNDYAIVTAADAEATEGRSKEGFSVVIKADGIRIGTFAVAGPLEIVETVAKIAAGIVVMMIRDEELKEIIRNQVEMLSTLVEQAASAVQQTAASSQEVASISQTIAEEAQDGKNQLKSTSGILELIRRGAKQTNLLGLNAAIEAARAGEQGRGFSVVAGEVRKLAEESNRSANEISSILLEFESIVQKITENSLRNSAITHEQAMANQEIAKLVEGVQQVSWELQSLSSKL</sequence>
<keyword evidence="5" id="KW-1185">Reference proteome</keyword>
<evidence type="ECO:0000256" key="2">
    <source>
        <dbReference type="PROSITE-ProRule" id="PRU00284"/>
    </source>
</evidence>
<feature type="domain" description="Methyl-accepting transducer" evidence="3">
    <location>
        <begin position="126"/>
        <end position="289"/>
    </location>
</feature>
<dbReference type="Gene3D" id="1.10.287.950">
    <property type="entry name" value="Methyl-accepting chemotaxis protein"/>
    <property type="match status" value="1"/>
</dbReference>
<dbReference type="PANTHER" id="PTHR32089">
    <property type="entry name" value="METHYL-ACCEPTING CHEMOTAXIS PROTEIN MCPB"/>
    <property type="match status" value="1"/>
</dbReference>
<dbReference type="RefSeq" id="WP_135547854.1">
    <property type="nucleotide sequence ID" value="NZ_SPQQ01000004.1"/>
</dbReference>
<dbReference type="InterPro" id="IPR004089">
    <property type="entry name" value="MCPsignal_dom"/>
</dbReference>
<dbReference type="Pfam" id="PF05651">
    <property type="entry name" value="Diacid_rec"/>
    <property type="match status" value="1"/>
</dbReference>
<dbReference type="EMBL" id="SPQQ01000004">
    <property type="protein sequence ID" value="TGE37903.1"/>
    <property type="molecule type" value="Genomic_DNA"/>
</dbReference>
<dbReference type="Proteomes" id="UP000298460">
    <property type="component" value="Unassembled WGS sequence"/>
</dbReference>
<gene>
    <name evidence="4" type="ORF">E4K67_14475</name>
</gene>
<comment type="caution">
    <text evidence="4">The sequence shown here is derived from an EMBL/GenBank/DDBJ whole genome shotgun (WGS) entry which is preliminary data.</text>
</comment>